<dbReference type="InterPro" id="IPR050320">
    <property type="entry name" value="N5-glutamine_MTase"/>
</dbReference>
<dbReference type="PANTHER" id="PTHR18895:SF74">
    <property type="entry name" value="MTRF1L RELEASE FACTOR GLUTAMINE METHYLTRANSFERASE"/>
    <property type="match status" value="1"/>
</dbReference>
<evidence type="ECO:0000313" key="9">
    <source>
        <dbReference type="Proteomes" id="UP000232226"/>
    </source>
</evidence>
<proteinExistence type="predicted"/>
<comment type="catalytic activity">
    <reaction evidence="5">
        <text>L-glutaminyl-[peptide chain release factor] + S-adenosyl-L-methionine = N(5)-methyl-L-glutaminyl-[peptide chain release factor] + S-adenosyl-L-homocysteine + H(+)</text>
        <dbReference type="Rhea" id="RHEA:42896"/>
        <dbReference type="Rhea" id="RHEA-COMP:10271"/>
        <dbReference type="Rhea" id="RHEA-COMP:10272"/>
        <dbReference type="ChEBI" id="CHEBI:15378"/>
        <dbReference type="ChEBI" id="CHEBI:30011"/>
        <dbReference type="ChEBI" id="CHEBI:57856"/>
        <dbReference type="ChEBI" id="CHEBI:59789"/>
        <dbReference type="ChEBI" id="CHEBI:61891"/>
        <dbReference type="EC" id="2.1.1.297"/>
    </reaction>
</comment>
<dbReference type="InterPro" id="IPR019874">
    <property type="entry name" value="RF_methyltr_PrmC"/>
</dbReference>
<evidence type="ECO:0000256" key="4">
    <source>
        <dbReference type="ARBA" id="ARBA00022691"/>
    </source>
</evidence>
<keyword evidence="3 8" id="KW-0808">Transferase</keyword>
<dbReference type="SUPFAM" id="SSF53335">
    <property type="entry name" value="S-adenosyl-L-methionine-dependent methyltransferases"/>
    <property type="match status" value="1"/>
</dbReference>
<feature type="domain" description="Methyltransferase small" evidence="6">
    <location>
        <begin position="124"/>
        <end position="210"/>
    </location>
</feature>
<reference evidence="8 9" key="1">
    <citation type="submission" date="2017-10" db="EMBL/GenBank/DDBJ databases">
        <title>Complete Genome Sequence of Mesoplasma entomophilum.</title>
        <authorList>
            <person name="Knight T.F."/>
            <person name="Citino T."/>
            <person name="Rubinstein R."/>
            <person name="Neuschaefer Z."/>
        </authorList>
    </citation>
    <scope>NUCLEOTIDE SEQUENCE [LARGE SCALE GENOMIC DNA]</scope>
    <source>
        <strain evidence="8 9">TAC</strain>
    </source>
</reference>
<dbReference type="KEGG" id="ment:CS528_03555"/>
<evidence type="ECO:0000259" key="7">
    <source>
        <dbReference type="Pfam" id="PF17827"/>
    </source>
</evidence>
<evidence type="ECO:0000256" key="2">
    <source>
        <dbReference type="ARBA" id="ARBA00022603"/>
    </source>
</evidence>
<dbReference type="PANTHER" id="PTHR18895">
    <property type="entry name" value="HEMK METHYLTRANSFERASE"/>
    <property type="match status" value="1"/>
</dbReference>
<name>A0A3S5Y0R5_9MOLU</name>
<gene>
    <name evidence="8" type="primary">prmC</name>
    <name evidence="8" type="ORF">CS528_03555</name>
</gene>
<dbReference type="InterPro" id="IPR040758">
    <property type="entry name" value="PrmC_N"/>
</dbReference>
<keyword evidence="4" id="KW-0949">S-adenosyl-L-methionine</keyword>
<dbReference type="Gene3D" id="1.10.8.10">
    <property type="entry name" value="DNA helicase RuvA subunit, C-terminal domain"/>
    <property type="match status" value="1"/>
</dbReference>
<dbReference type="PROSITE" id="PS00092">
    <property type="entry name" value="N6_MTASE"/>
    <property type="match status" value="1"/>
</dbReference>
<dbReference type="EC" id="2.1.1.297" evidence="1"/>
<organism evidence="8 9">
    <name type="scientific">Mesoplasma entomophilum</name>
    <dbReference type="NCBI Taxonomy" id="2149"/>
    <lineage>
        <taxon>Bacteria</taxon>
        <taxon>Bacillati</taxon>
        <taxon>Mycoplasmatota</taxon>
        <taxon>Mollicutes</taxon>
        <taxon>Entomoplasmatales</taxon>
        <taxon>Entomoplasmataceae</taxon>
        <taxon>Mesoplasma</taxon>
    </lineage>
</organism>
<evidence type="ECO:0000256" key="1">
    <source>
        <dbReference type="ARBA" id="ARBA00012771"/>
    </source>
</evidence>
<dbReference type="GO" id="GO:0032259">
    <property type="term" value="P:methylation"/>
    <property type="evidence" value="ECO:0007669"/>
    <property type="project" value="UniProtKB-KW"/>
</dbReference>
<sequence length="300" mass="34842">MTNNVKKLKLRYKIVNKFNIKFVLNLLSKNEKIGKSDAIEIISFVTKIEYSEVLFSLEKELSRKHFRQIIKISKSVAKGKPLAYILGYKIFRGHKIIVNKNTLIPRMETEQIVDFANDFIKTNNSKMNILDLCSGSGCIGVSVALENDKDINKIVFSDISKKALAVTKLNIIKNQLNNKSEIVKSNFLDALITNKNKFNILLCNPPYIDLNDEDVDSSTLKFEPKIALYAKDEGLFFYKKAITNIDVIMKTEEKMLLVFEIGWKQKNDLEMLLQKELGLKYNWKFEKDYFNNWRYLIIKN</sequence>
<evidence type="ECO:0000313" key="8">
    <source>
        <dbReference type="EMBL" id="ATQ35811.1"/>
    </source>
</evidence>
<dbReference type="GO" id="GO:0102559">
    <property type="term" value="F:peptide chain release factor N(5)-glutamine methyltransferase activity"/>
    <property type="evidence" value="ECO:0007669"/>
    <property type="project" value="UniProtKB-EC"/>
</dbReference>
<dbReference type="EMBL" id="CP024411">
    <property type="protein sequence ID" value="ATQ35811.1"/>
    <property type="molecule type" value="Genomic_DNA"/>
</dbReference>
<keyword evidence="9" id="KW-1185">Reference proteome</keyword>
<dbReference type="InterPro" id="IPR004556">
    <property type="entry name" value="HemK-like"/>
</dbReference>
<dbReference type="InterPro" id="IPR007848">
    <property type="entry name" value="Small_mtfrase_dom"/>
</dbReference>
<keyword evidence="2 8" id="KW-0489">Methyltransferase</keyword>
<dbReference type="AlphaFoldDB" id="A0A3S5Y0R5"/>
<feature type="domain" description="Release factor glutamine methyltransferase N-terminal" evidence="7">
    <location>
        <begin position="35"/>
        <end position="87"/>
    </location>
</feature>
<dbReference type="Gene3D" id="3.40.50.150">
    <property type="entry name" value="Vaccinia Virus protein VP39"/>
    <property type="match status" value="1"/>
</dbReference>
<dbReference type="Proteomes" id="UP000232226">
    <property type="component" value="Chromosome"/>
</dbReference>
<dbReference type="NCBIfam" id="TIGR03534">
    <property type="entry name" value="RF_mod_PrmC"/>
    <property type="match status" value="1"/>
</dbReference>
<dbReference type="NCBIfam" id="TIGR00536">
    <property type="entry name" value="hemK_fam"/>
    <property type="match status" value="1"/>
</dbReference>
<dbReference type="InterPro" id="IPR002052">
    <property type="entry name" value="DNA_methylase_N6_adenine_CS"/>
</dbReference>
<dbReference type="InterPro" id="IPR029063">
    <property type="entry name" value="SAM-dependent_MTases_sf"/>
</dbReference>
<dbReference type="CDD" id="cd02440">
    <property type="entry name" value="AdoMet_MTases"/>
    <property type="match status" value="1"/>
</dbReference>
<evidence type="ECO:0000259" key="6">
    <source>
        <dbReference type="Pfam" id="PF05175"/>
    </source>
</evidence>
<protein>
    <recommendedName>
        <fullName evidence="1">peptide chain release factor N(5)-glutamine methyltransferase</fullName>
        <ecNumber evidence="1">2.1.1.297</ecNumber>
    </recommendedName>
</protein>
<accession>A0A3S5Y0R5</accession>
<dbReference type="GO" id="GO:0003676">
    <property type="term" value="F:nucleic acid binding"/>
    <property type="evidence" value="ECO:0007669"/>
    <property type="project" value="InterPro"/>
</dbReference>
<evidence type="ECO:0000256" key="5">
    <source>
        <dbReference type="ARBA" id="ARBA00048391"/>
    </source>
</evidence>
<evidence type="ECO:0000256" key="3">
    <source>
        <dbReference type="ARBA" id="ARBA00022679"/>
    </source>
</evidence>
<dbReference type="Pfam" id="PF17827">
    <property type="entry name" value="PrmC_N"/>
    <property type="match status" value="1"/>
</dbReference>
<dbReference type="Pfam" id="PF05175">
    <property type="entry name" value="MTS"/>
    <property type="match status" value="1"/>
</dbReference>